<dbReference type="VEuPathDB" id="CryptoDB:Cvel_6698"/>
<feature type="region of interest" description="Disordered" evidence="1">
    <location>
        <begin position="22"/>
        <end position="56"/>
    </location>
</feature>
<protein>
    <submittedName>
        <fullName evidence="2">Uncharacterized protein</fullName>
    </submittedName>
</protein>
<evidence type="ECO:0000313" key="2">
    <source>
        <dbReference type="EMBL" id="CEM42962.1"/>
    </source>
</evidence>
<feature type="region of interest" description="Disordered" evidence="1">
    <location>
        <begin position="172"/>
        <end position="196"/>
    </location>
</feature>
<name>A0A0G4HFV9_9ALVE</name>
<organism evidence="2">
    <name type="scientific">Chromera velia CCMP2878</name>
    <dbReference type="NCBI Taxonomy" id="1169474"/>
    <lineage>
        <taxon>Eukaryota</taxon>
        <taxon>Sar</taxon>
        <taxon>Alveolata</taxon>
        <taxon>Colpodellida</taxon>
        <taxon>Chromeraceae</taxon>
        <taxon>Chromera</taxon>
    </lineage>
</organism>
<proteinExistence type="predicted"/>
<reference evidence="2" key="1">
    <citation type="submission" date="2014-11" db="EMBL/GenBank/DDBJ databases">
        <authorList>
            <person name="Otto D Thomas"/>
            <person name="Naeem Raeece"/>
        </authorList>
    </citation>
    <scope>NUCLEOTIDE SEQUENCE</scope>
</reference>
<feature type="compositionally biased region" description="Basic and acidic residues" evidence="1">
    <location>
        <begin position="309"/>
        <end position="333"/>
    </location>
</feature>
<accession>A0A0G4HFV9</accession>
<evidence type="ECO:0000256" key="1">
    <source>
        <dbReference type="SAM" id="MobiDB-lite"/>
    </source>
</evidence>
<dbReference type="PhylomeDB" id="A0A0G4HFV9"/>
<gene>
    <name evidence="2" type="ORF">Cvel_6698</name>
</gene>
<dbReference type="AlphaFoldDB" id="A0A0G4HFV9"/>
<feature type="region of interest" description="Disordered" evidence="1">
    <location>
        <begin position="309"/>
        <end position="341"/>
    </location>
</feature>
<dbReference type="EMBL" id="CDMZ01002577">
    <property type="protein sequence ID" value="CEM42962.1"/>
    <property type="molecule type" value="Genomic_DNA"/>
</dbReference>
<sequence length="370" mass="41469">MRGKCLPLGLIDFQKAEIREDTVAPTKEGSTKGALSLEMPKQQLTGKPLSPHSPNMPQLLESGKSDSALNRAQFKRTTEGGVWSMLLTRLDHHRDALEELQYSKAQGMESFRDAFLDLAEEIKDTSTPADLIHIFKKAIPDAICLEVNKKAPFTLEEAVEAVCIAAETLEERGGNRKRHAQTGGSRPNGKHQGVPPEKFTLADLDDNYDVYLGMKWLIEHEPHMHWGKGEVEVPIPGAHGRLVTIKSQTQTSVRTLSSKELKREVRKGRVREVYLCRLEMVEPVLAPPPMTLEVEPPGEAKMTAAIREETEKEVPEGETAEEKAEREKDETLHRGWSKVMSDPSLHPAARRVVGEYRNIFCDEIPKLPPR</sequence>